<keyword evidence="2" id="KW-0472">Membrane</keyword>
<feature type="region of interest" description="Disordered" evidence="1">
    <location>
        <begin position="630"/>
        <end position="672"/>
    </location>
</feature>
<dbReference type="Proteomes" id="UP000035680">
    <property type="component" value="Unassembled WGS sequence"/>
</dbReference>
<reference evidence="4" key="2">
    <citation type="submission" date="2015-08" db="UniProtKB">
        <authorList>
            <consortium name="WormBaseParasite"/>
        </authorList>
    </citation>
    <scope>IDENTIFICATION</scope>
</reference>
<dbReference type="WBParaSite" id="SVE_0200300.1">
    <property type="protein sequence ID" value="SVE_0200300.1"/>
    <property type="gene ID" value="SVE_0200300"/>
</dbReference>
<proteinExistence type="predicted"/>
<evidence type="ECO:0000313" key="4">
    <source>
        <dbReference type="WBParaSite" id="SVE_0200300.1"/>
    </source>
</evidence>
<accession>A0A0K0EZP3</accession>
<evidence type="ECO:0000256" key="2">
    <source>
        <dbReference type="SAM" id="Phobius"/>
    </source>
</evidence>
<evidence type="ECO:0000313" key="3">
    <source>
        <dbReference type="Proteomes" id="UP000035680"/>
    </source>
</evidence>
<keyword evidence="2" id="KW-0812">Transmembrane</keyword>
<evidence type="ECO:0000256" key="1">
    <source>
        <dbReference type="SAM" id="MobiDB-lite"/>
    </source>
</evidence>
<name>A0A0K0EZP3_STRVS</name>
<keyword evidence="2" id="KW-1133">Transmembrane helix</keyword>
<organism evidence="3 4">
    <name type="scientific">Strongyloides venezuelensis</name>
    <name type="common">Threadworm</name>
    <dbReference type="NCBI Taxonomy" id="75913"/>
    <lineage>
        <taxon>Eukaryota</taxon>
        <taxon>Metazoa</taxon>
        <taxon>Ecdysozoa</taxon>
        <taxon>Nematoda</taxon>
        <taxon>Chromadorea</taxon>
        <taxon>Rhabditida</taxon>
        <taxon>Tylenchina</taxon>
        <taxon>Panagrolaimomorpha</taxon>
        <taxon>Strongyloidoidea</taxon>
        <taxon>Strongyloididae</taxon>
        <taxon>Strongyloides</taxon>
    </lineage>
</organism>
<protein>
    <submittedName>
        <fullName evidence="4">T9SS type A sorting domain-containing protein</fullName>
    </submittedName>
</protein>
<keyword evidence="3" id="KW-1185">Reference proteome</keyword>
<dbReference type="AlphaFoldDB" id="A0A0K0EZP3"/>
<reference evidence="3" key="1">
    <citation type="submission" date="2014-07" db="EMBL/GenBank/DDBJ databases">
        <authorList>
            <person name="Martin A.A"/>
            <person name="De Silva N."/>
        </authorList>
    </citation>
    <scope>NUCLEOTIDE SEQUENCE</scope>
</reference>
<sequence length="672" mass="77897">MRILIFFLISQVLTEKPIWNGNEKGKDLEREVAYINNIQEVLWLGTVNKDSKSLPKDITFLKRVTLRNIKILEANITKYEPSRIGVRFQQKNANTNYHLIFGGAYLNNTYFFKMDYTTCQMSYCENGLYFESSIREDYINMLNVELSQLETVFYLKYVTSDMNFRLDRFTITGSNFPLILCPYKGWVAMYSGTEFIPYKTSGITFPNLLERQILLPGYPRSDDINIFICGYIKYDDGSQLTISHEIEIKDYYNTDPIKPIKNFQHVWKCSEGDTIDYHHFIYSYNGKGNHKMRHIKKDSLNGNQFYFNDTIYLYSEADTREISQLQGGITDSYTMKQIEPICEWKLPQLKFKLRLESFDGSKILDGKRDVQILDVRENMLNKDIYYKCKIVIEEATRHPFLSNYYDQVMETLLVSKDDNGDIIFHDKIKFDNSFDGFKKYECAIIYKNKDFVYAYRVENLSFLTMPSNISITNQNETWRVRDDIVIQCQKRILDIGKIDSIKVEISENAFIEYSNVTSDDIFKVEGDFVRSNYINLLKNKNKTYSDVKHLKTICNYKLAGGKMFSIIKSGTILEKTVITNQSGNHKKKRNKNQKNVIISLIVGILILVFAIILAITTVFVVKCINKKRRGRKDSSKSSSSSFSSNSKSSVSGSLLSASVLSNSKSKASKLNK</sequence>
<feature type="compositionally biased region" description="Low complexity" evidence="1">
    <location>
        <begin position="636"/>
        <end position="665"/>
    </location>
</feature>
<feature type="transmembrane region" description="Helical" evidence="2">
    <location>
        <begin position="596"/>
        <end position="621"/>
    </location>
</feature>